<evidence type="ECO:0000313" key="6">
    <source>
        <dbReference type="EMBL" id="OAJ66115.1"/>
    </source>
</evidence>
<dbReference type="Pfam" id="PF00126">
    <property type="entry name" value="HTH_1"/>
    <property type="match status" value="1"/>
</dbReference>
<keyword evidence="2" id="KW-0805">Transcription regulation</keyword>
<dbReference type="Proteomes" id="UP000077786">
    <property type="component" value="Unassembled WGS sequence"/>
</dbReference>
<organism evidence="6 7">
    <name type="scientific">Gluconobacter cerinus</name>
    <dbReference type="NCBI Taxonomy" id="38307"/>
    <lineage>
        <taxon>Bacteria</taxon>
        <taxon>Pseudomonadati</taxon>
        <taxon>Pseudomonadota</taxon>
        <taxon>Alphaproteobacteria</taxon>
        <taxon>Acetobacterales</taxon>
        <taxon>Acetobacteraceae</taxon>
        <taxon>Gluconobacter</taxon>
    </lineage>
</organism>
<dbReference type="OrthoDB" id="7333438at2"/>
<dbReference type="EMBL" id="LUTU01000021">
    <property type="protein sequence ID" value="OAJ66115.1"/>
    <property type="molecule type" value="Genomic_DNA"/>
</dbReference>
<dbReference type="InterPro" id="IPR036390">
    <property type="entry name" value="WH_DNA-bd_sf"/>
</dbReference>
<evidence type="ECO:0000256" key="4">
    <source>
        <dbReference type="ARBA" id="ARBA00023163"/>
    </source>
</evidence>
<dbReference type="PANTHER" id="PTHR30537">
    <property type="entry name" value="HTH-TYPE TRANSCRIPTIONAL REGULATOR"/>
    <property type="match status" value="1"/>
</dbReference>
<dbReference type="Gene3D" id="1.10.10.10">
    <property type="entry name" value="Winged helix-like DNA-binding domain superfamily/Winged helix DNA-binding domain"/>
    <property type="match status" value="1"/>
</dbReference>
<evidence type="ECO:0000259" key="5">
    <source>
        <dbReference type="PROSITE" id="PS50931"/>
    </source>
</evidence>
<keyword evidence="4" id="KW-0804">Transcription</keyword>
<dbReference type="GO" id="GO:0043565">
    <property type="term" value="F:sequence-specific DNA binding"/>
    <property type="evidence" value="ECO:0007669"/>
    <property type="project" value="TreeGrafter"/>
</dbReference>
<comment type="similarity">
    <text evidence="1">Belongs to the LysR transcriptional regulatory family.</text>
</comment>
<dbReference type="RefSeq" id="WP_064275587.1">
    <property type="nucleotide sequence ID" value="NZ_LUTU01000021.1"/>
</dbReference>
<dbReference type="InterPro" id="IPR058163">
    <property type="entry name" value="LysR-type_TF_proteobact-type"/>
</dbReference>
<evidence type="ECO:0000256" key="3">
    <source>
        <dbReference type="ARBA" id="ARBA00023125"/>
    </source>
</evidence>
<dbReference type="GO" id="GO:0006351">
    <property type="term" value="P:DNA-templated transcription"/>
    <property type="evidence" value="ECO:0007669"/>
    <property type="project" value="TreeGrafter"/>
</dbReference>
<proteinExistence type="inferred from homology"/>
<dbReference type="AlphaFoldDB" id="A0A1B6VFX4"/>
<dbReference type="PANTHER" id="PTHR30537:SF3">
    <property type="entry name" value="TRANSCRIPTIONAL REGULATORY PROTEIN"/>
    <property type="match status" value="1"/>
</dbReference>
<dbReference type="SUPFAM" id="SSF53850">
    <property type="entry name" value="Periplasmic binding protein-like II"/>
    <property type="match status" value="1"/>
</dbReference>
<dbReference type="Gene3D" id="3.40.190.290">
    <property type="match status" value="1"/>
</dbReference>
<dbReference type="InterPro" id="IPR036388">
    <property type="entry name" value="WH-like_DNA-bd_sf"/>
</dbReference>
<dbReference type="PATRIC" id="fig|38307.3.peg.3389"/>
<accession>A0A1B6VFX4</accession>
<dbReference type="PROSITE" id="PS50931">
    <property type="entry name" value="HTH_LYSR"/>
    <property type="match status" value="1"/>
</dbReference>
<reference evidence="6 7" key="1">
    <citation type="submission" date="2016-03" db="EMBL/GenBank/DDBJ databases">
        <title>Draft genome sequence of Gluconobacter cerinus strain CECT 9110.</title>
        <authorList>
            <person name="Sainz F."/>
            <person name="Mas A."/>
            <person name="Torija M.J."/>
        </authorList>
    </citation>
    <scope>NUCLEOTIDE SEQUENCE [LARGE SCALE GENOMIC DNA]</scope>
    <source>
        <strain evidence="6 7">CECT 9110</strain>
    </source>
</reference>
<evidence type="ECO:0000256" key="1">
    <source>
        <dbReference type="ARBA" id="ARBA00009437"/>
    </source>
</evidence>
<evidence type="ECO:0000256" key="2">
    <source>
        <dbReference type="ARBA" id="ARBA00023015"/>
    </source>
</evidence>
<name>A0A1B6VFX4_9PROT</name>
<comment type="caution">
    <text evidence="6">The sequence shown here is derived from an EMBL/GenBank/DDBJ whole genome shotgun (WGS) entry which is preliminary data.</text>
</comment>
<sequence length="291" mass="32483">MDWNDLRFFLAVANLKSLSAAATHLGVSPSTVSRRIEALETALKVSLFRSHRDGYDLTETGHDLVPAAERAEAQMRVFERSAQGWHDDYAGPVRIEAPELLGQDVLLPGLYEFLCDHPAIQIELRSSVRTTRLVGEESDIIIRLVRPDQGSYLQRRLGQISFGLYASKAYVARYGIPQRPEDLRNHRIIGWAPDLHYLTMAIWLEALYPGGQPIVRLSSLSAQLSAVRLGIGLAVLPNFAAQEADLVPALPEVSPLVSDLWILIHERSGYLPRVEAVKNSLIEVINRTFET</sequence>
<dbReference type="InterPro" id="IPR000847">
    <property type="entry name" value="LysR_HTH_N"/>
</dbReference>
<protein>
    <submittedName>
        <fullName evidence="6">Transcriptional regulator</fullName>
    </submittedName>
</protein>
<keyword evidence="3" id="KW-0238">DNA-binding</keyword>
<gene>
    <name evidence="6" type="ORF">A0123_03242</name>
</gene>
<dbReference type="InterPro" id="IPR005119">
    <property type="entry name" value="LysR_subst-bd"/>
</dbReference>
<dbReference type="Pfam" id="PF03466">
    <property type="entry name" value="LysR_substrate"/>
    <property type="match status" value="1"/>
</dbReference>
<dbReference type="GO" id="GO:0003700">
    <property type="term" value="F:DNA-binding transcription factor activity"/>
    <property type="evidence" value="ECO:0007669"/>
    <property type="project" value="InterPro"/>
</dbReference>
<dbReference type="SUPFAM" id="SSF46785">
    <property type="entry name" value="Winged helix' DNA-binding domain"/>
    <property type="match status" value="1"/>
</dbReference>
<evidence type="ECO:0000313" key="7">
    <source>
        <dbReference type="Proteomes" id="UP000077786"/>
    </source>
</evidence>
<feature type="domain" description="HTH lysR-type" evidence="5">
    <location>
        <begin position="1"/>
        <end position="58"/>
    </location>
</feature>